<reference evidence="9 10" key="1">
    <citation type="submission" date="2015-11" db="EMBL/GenBank/DDBJ databases">
        <title>Evidence for parallel genomic evolution in an endosymbiosis of termite gut flagellates.</title>
        <authorList>
            <person name="Zheng H."/>
        </authorList>
    </citation>
    <scope>NUCLEOTIDE SEQUENCE [LARGE SCALE GENOMIC DNA]</scope>
    <source>
        <strain evidence="9 10">CET450</strain>
    </source>
</reference>
<keyword evidence="5 8" id="KW-1133">Transmembrane helix</keyword>
<dbReference type="GO" id="GO:0065002">
    <property type="term" value="P:intracellular protein transmembrane transport"/>
    <property type="evidence" value="ECO:0007669"/>
    <property type="project" value="UniProtKB-UniRule"/>
</dbReference>
<evidence type="ECO:0000256" key="5">
    <source>
        <dbReference type="ARBA" id="ARBA00022989"/>
    </source>
</evidence>
<gene>
    <name evidence="8" type="primary">secE</name>
    <name evidence="9" type="ORF">ATZ36_03170</name>
</gene>
<dbReference type="InterPro" id="IPR038379">
    <property type="entry name" value="SecE_sf"/>
</dbReference>
<dbReference type="InterPro" id="IPR005807">
    <property type="entry name" value="SecE_bac"/>
</dbReference>
<dbReference type="NCBIfam" id="TIGR00964">
    <property type="entry name" value="secE_bact"/>
    <property type="match status" value="1"/>
</dbReference>
<dbReference type="Pfam" id="PF00584">
    <property type="entry name" value="SecE"/>
    <property type="match status" value="1"/>
</dbReference>
<dbReference type="GO" id="GO:0008320">
    <property type="term" value="F:protein transmembrane transporter activity"/>
    <property type="evidence" value="ECO:0007669"/>
    <property type="project" value="UniProtKB-UniRule"/>
</dbReference>
<keyword evidence="4 8" id="KW-0653">Protein transport</keyword>
<dbReference type="Proteomes" id="UP000095237">
    <property type="component" value="Unassembled WGS sequence"/>
</dbReference>
<evidence type="ECO:0000256" key="1">
    <source>
        <dbReference type="ARBA" id="ARBA00004370"/>
    </source>
</evidence>
<dbReference type="InterPro" id="IPR001901">
    <property type="entry name" value="Translocase_SecE/Sec61-g"/>
</dbReference>
<feature type="transmembrane region" description="Helical" evidence="8">
    <location>
        <begin position="32"/>
        <end position="61"/>
    </location>
</feature>
<evidence type="ECO:0000256" key="2">
    <source>
        <dbReference type="ARBA" id="ARBA00022448"/>
    </source>
</evidence>
<comment type="similarity">
    <text evidence="8">Belongs to the SecE/SEC61-gamma family.</text>
</comment>
<dbReference type="EMBL" id="LNVX01000243">
    <property type="protein sequence ID" value="OEG71037.1"/>
    <property type="molecule type" value="Genomic_DNA"/>
</dbReference>
<evidence type="ECO:0000256" key="8">
    <source>
        <dbReference type="HAMAP-Rule" id="MF_00422"/>
    </source>
</evidence>
<comment type="subunit">
    <text evidence="8">Component of the Sec protein translocase complex. Heterotrimer consisting of SecY, SecE and SecG subunits. The heterotrimers can form oligomers, although 1 heterotrimer is thought to be able to translocate proteins. Interacts with the ribosome. Interacts with SecDF, and other proteins may be involved. Interacts with SecA.</text>
</comment>
<dbReference type="GO" id="GO:0043952">
    <property type="term" value="P:protein transport by the Sec complex"/>
    <property type="evidence" value="ECO:0007669"/>
    <property type="project" value="UniProtKB-UniRule"/>
</dbReference>
<comment type="function">
    <text evidence="8">Essential subunit of the Sec protein translocation channel SecYEG. Clamps together the 2 halves of SecY. May contact the channel plug during translocation.</text>
</comment>
<dbReference type="AlphaFoldDB" id="A0A1E5IKL0"/>
<dbReference type="Gene3D" id="1.20.5.1030">
    <property type="entry name" value="Preprotein translocase secy subunit"/>
    <property type="match status" value="1"/>
</dbReference>
<dbReference type="GO" id="GO:0005886">
    <property type="term" value="C:plasma membrane"/>
    <property type="evidence" value="ECO:0007669"/>
    <property type="project" value="UniProtKB-SubCell"/>
</dbReference>
<keyword evidence="6 8" id="KW-0811">Translocation</keyword>
<keyword evidence="2 8" id="KW-0813">Transport</keyword>
<keyword evidence="8" id="KW-1003">Cell membrane</keyword>
<protein>
    <recommendedName>
        <fullName evidence="8">Protein translocase subunit SecE</fullName>
    </recommendedName>
</protein>
<keyword evidence="10" id="KW-1185">Reference proteome</keyword>
<sequence length="62" mass="6910">MNLIITSIQFFKKSYYELTKVTWLGKKEVGGIAIIVITFVIIMSVFVSVVDLFLGAVVSIIL</sequence>
<evidence type="ECO:0000256" key="7">
    <source>
        <dbReference type="ARBA" id="ARBA00023136"/>
    </source>
</evidence>
<comment type="subcellular location">
    <subcellularLocation>
        <location evidence="8">Cell membrane</location>
        <topology evidence="8">Single-pass membrane protein</topology>
    </subcellularLocation>
    <subcellularLocation>
        <location evidence="1">Membrane</location>
    </subcellularLocation>
</comment>
<dbReference type="HAMAP" id="MF_00422">
    <property type="entry name" value="SecE"/>
    <property type="match status" value="1"/>
</dbReference>
<organism evidence="9 10">
    <name type="scientific">Endomicrobium trichonymphae</name>
    <dbReference type="NCBI Taxonomy" id="1408204"/>
    <lineage>
        <taxon>Bacteria</taxon>
        <taxon>Pseudomonadati</taxon>
        <taxon>Elusimicrobiota</taxon>
        <taxon>Endomicrobiia</taxon>
        <taxon>Endomicrobiales</taxon>
        <taxon>Endomicrobiaceae</taxon>
        <taxon>Candidatus Endomicrobiellum</taxon>
    </lineage>
</organism>
<evidence type="ECO:0000256" key="4">
    <source>
        <dbReference type="ARBA" id="ARBA00022927"/>
    </source>
</evidence>
<proteinExistence type="inferred from homology"/>
<keyword evidence="3 8" id="KW-0812">Transmembrane</keyword>
<evidence type="ECO:0000313" key="9">
    <source>
        <dbReference type="EMBL" id="OEG71037.1"/>
    </source>
</evidence>
<evidence type="ECO:0000313" key="10">
    <source>
        <dbReference type="Proteomes" id="UP000095237"/>
    </source>
</evidence>
<name>A0A1E5IKL0_ENDTX</name>
<evidence type="ECO:0000256" key="3">
    <source>
        <dbReference type="ARBA" id="ARBA00022692"/>
    </source>
</evidence>
<evidence type="ECO:0000256" key="6">
    <source>
        <dbReference type="ARBA" id="ARBA00023010"/>
    </source>
</evidence>
<dbReference type="GO" id="GO:0006605">
    <property type="term" value="P:protein targeting"/>
    <property type="evidence" value="ECO:0007669"/>
    <property type="project" value="UniProtKB-UniRule"/>
</dbReference>
<dbReference type="GO" id="GO:0009306">
    <property type="term" value="P:protein secretion"/>
    <property type="evidence" value="ECO:0007669"/>
    <property type="project" value="UniProtKB-UniRule"/>
</dbReference>
<accession>A0A1E5IKL0</accession>
<keyword evidence="7 8" id="KW-0472">Membrane</keyword>
<comment type="caution">
    <text evidence="9">The sequence shown here is derived from an EMBL/GenBank/DDBJ whole genome shotgun (WGS) entry which is preliminary data.</text>
</comment>